<dbReference type="Pfam" id="PF19816">
    <property type="entry name" value="DUF6299"/>
    <property type="match status" value="1"/>
</dbReference>
<protein>
    <recommendedName>
        <fullName evidence="3">DUF6299 domain-containing protein</fullName>
    </recommendedName>
</protein>
<dbReference type="InterPro" id="IPR046266">
    <property type="entry name" value="DUF6299"/>
</dbReference>
<accession>A0A918CGZ2</accession>
<evidence type="ECO:0000256" key="1">
    <source>
        <dbReference type="SAM" id="MobiDB-lite"/>
    </source>
</evidence>
<feature type="compositionally biased region" description="Low complexity" evidence="1">
    <location>
        <begin position="27"/>
        <end position="46"/>
    </location>
</feature>
<reference evidence="4" key="2">
    <citation type="submission" date="2020-09" db="EMBL/GenBank/DDBJ databases">
        <authorList>
            <person name="Sun Q."/>
            <person name="Ohkuma M."/>
        </authorList>
    </citation>
    <scope>NUCLEOTIDE SEQUENCE</scope>
    <source>
        <strain evidence="4">JCM 4346</strain>
    </source>
</reference>
<evidence type="ECO:0000313" key="4">
    <source>
        <dbReference type="EMBL" id="GGR23150.1"/>
    </source>
</evidence>
<keyword evidence="5" id="KW-1185">Reference proteome</keyword>
<sequence length="160" mass="16135">MSLRPALTTAAGAALLVVLATPAVTEATPDPNETVTTAPGATATAAPDETVTVDPTGRIAADGTVTLSGTYRCLDGTSPVFVSSTVAQNPPTLWRGISGARAVCDGAEHRWVNTGHVASGALGPGSARVKTTLVELRAQGILPLPAVRVTQEQEITLVAG</sequence>
<feature type="region of interest" description="Disordered" evidence="1">
    <location>
        <begin position="27"/>
        <end position="48"/>
    </location>
</feature>
<feature type="chain" id="PRO_5037780549" description="DUF6299 domain-containing protein" evidence="2">
    <location>
        <begin position="28"/>
        <end position="160"/>
    </location>
</feature>
<feature type="domain" description="DUF6299" evidence="3">
    <location>
        <begin position="47"/>
        <end position="159"/>
    </location>
</feature>
<evidence type="ECO:0000256" key="2">
    <source>
        <dbReference type="SAM" id="SignalP"/>
    </source>
</evidence>
<feature type="signal peptide" evidence="2">
    <location>
        <begin position="1"/>
        <end position="27"/>
    </location>
</feature>
<evidence type="ECO:0000259" key="3">
    <source>
        <dbReference type="Pfam" id="PF19816"/>
    </source>
</evidence>
<dbReference type="RefSeq" id="WP_189939171.1">
    <property type="nucleotide sequence ID" value="NZ_BMSX01000010.1"/>
</dbReference>
<comment type="caution">
    <text evidence="4">The sequence shown here is derived from an EMBL/GenBank/DDBJ whole genome shotgun (WGS) entry which is preliminary data.</text>
</comment>
<reference evidence="4" key="1">
    <citation type="journal article" date="2014" name="Int. J. Syst. Evol. Microbiol.">
        <title>Complete genome sequence of Corynebacterium casei LMG S-19264T (=DSM 44701T), isolated from a smear-ripened cheese.</title>
        <authorList>
            <consortium name="US DOE Joint Genome Institute (JGI-PGF)"/>
            <person name="Walter F."/>
            <person name="Albersmeier A."/>
            <person name="Kalinowski J."/>
            <person name="Ruckert C."/>
        </authorList>
    </citation>
    <scope>NUCLEOTIDE SEQUENCE</scope>
    <source>
        <strain evidence="4">JCM 4346</strain>
    </source>
</reference>
<evidence type="ECO:0000313" key="5">
    <source>
        <dbReference type="Proteomes" id="UP000658320"/>
    </source>
</evidence>
<name>A0A918CGZ2_9ACTN</name>
<keyword evidence="2" id="KW-0732">Signal</keyword>
<gene>
    <name evidence="4" type="ORF">GCM10010251_44030</name>
</gene>
<dbReference type="EMBL" id="BMSX01000010">
    <property type="protein sequence ID" value="GGR23150.1"/>
    <property type="molecule type" value="Genomic_DNA"/>
</dbReference>
<proteinExistence type="predicted"/>
<dbReference type="AlphaFoldDB" id="A0A918CGZ2"/>
<organism evidence="4 5">
    <name type="scientific">Streptomyces aurantiogriseus</name>
    <dbReference type="NCBI Taxonomy" id="66870"/>
    <lineage>
        <taxon>Bacteria</taxon>
        <taxon>Bacillati</taxon>
        <taxon>Actinomycetota</taxon>
        <taxon>Actinomycetes</taxon>
        <taxon>Kitasatosporales</taxon>
        <taxon>Streptomycetaceae</taxon>
        <taxon>Streptomyces</taxon>
    </lineage>
</organism>
<dbReference type="Proteomes" id="UP000658320">
    <property type="component" value="Unassembled WGS sequence"/>
</dbReference>